<dbReference type="GO" id="GO:0043161">
    <property type="term" value="P:proteasome-mediated ubiquitin-dependent protein catabolic process"/>
    <property type="evidence" value="ECO:0007669"/>
    <property type="project" value="TreeGrafter"/>
</dbReference>
<keyword evidence="3" id="KW-1185">Reference proteome</keyword>
<feature type="compositionally biased region" description="Low complexity" evidence="1">
    <location>
        <begin position="406"/>
        <end position="417"/>
    </location>
</feature>
<name>F8PKW0_SERL3</name>
<dbReference type="GO" id="GO:0051865">
    <property type="term" value="P:protein autoubiquitination"/>
    <property type="evidence" value="ECO:0007669"/>
    <property type="project" value="TreeGrafter"/>
</dbReference>
<dbReference type="OMA" id="NEFVHAH"/>
<feature type="compositionally biased region" description="Low complexity" evidence="1">
    <location>
        <begin position="380"/>
        <end position="393"/>
    </location>
</feature>
<dbReference type="EMBL" id="GL945475">
    <property type="protein sequence ID" value="EGO03919.1"/>
    <property type="molecule type" value="Genomic_DNA"/>
</dbReference>
<dbReference type="eggNOG" id="KOG4784">
    <property type="taxonomic scope" value="Eukaryota"/>
</dbReference>
<evidence type="ECO:0008006" key="4">
    <source>
        <dbReference type="Google" id="ProtNLM"/>
    </source>
</evidence>
<dbReference type="PANTHER" id="PTHR31531:SF2">
    <property type="entry name" value="E3 UBIQUITIN-PROTEIN LIGASE E3D"/>
    <property type="match status" value="1"/>
</dbReference>
<evidence type="ECO:0000313" key="3">
    <source>
        <dbReference type="Proteomes" id="UP000008063"/>
    </source>
</evidence>
<sequence>MGTIESIDDATLFCELRVRVEAIAPSLDECDAYLAQLLVSLLSHFNQLSLVYSTSTANHDMANLSGPASVEVRTTADLLDTLERQLSDFQVERLSKPDVIRAGSPPVQVVETALLWSKIDDELETVLSMCKNRTNSLHPLSAFDHLPPQYDYRDYEFDTPPEYDSDARASMHVPEIKVPSQSISPVAPSEKMRLDFEAVTMAIDRLYMVAPQLHNQRVELKTAKVEQMEKARREGSRSALLKGKQKGPDLTDLEDMLDLLGKASDRRLIDQSVILDGPIKVRLEKARQQDREQRDAFVEKLMQHSESGRYHTQDAVLQVPKVRDLNGLVSLPEFIRESMPQEARVLGVDAIARSSSEVSSQALANEVAVRKKGSRNRSMSAPSLSWLRPSSRSGHPADSKTKKSPSRPGSSGKGSSRQAALDISYIAEHHETLQHVLVFVSVGGLASNTDLSAEVLPTVESGTEGDLLIIRNDAVSSPPLTLPARIASGVQDIKLRNDYYELKLSVVSTSRSQSYDDRTSAPLMDATQLSSLKPTNFICTSCSLPLVHSSAIVEYKDLPSEHWEELVDAWMCHTDQTLHEQITKHGRGFWPEQGQALVGGSYVLFEDTSVVKSTITTTERPKSISVDTKRPISTTAEDWRLVRCMCGAMVGRCQERHEDGGVITMYRLLKYAIRPVSPTAKPQRVPLSAFIVEDMSEYVQAHATYRFVISDEEDERPRLLMWLFKPSIRLSYMLPTEYFLKKNGSIHAAKVLYKVIRPSTKSTDLKDLLNKYPGFPQAEYLFYPLDICRRLAGLLRESTRSYPESMRTMTGLDVGWLHRA</sequence>
<dbReference type="Proteomes" id="UP000008063">
    <property type="component" value="Unassembled WGS sequence"/>
</dbReference>
<dbReference type="GO" id="GO:0030332">
    <property type="term" value="F:cyclin binding"/>
    <property type="evidence" value="ECO:0007669"/>
    <property type="project" value="TreeGrafter"/>
</dbReference>
<dbReference type="InterPro" id="IPR019193">
    <property type="entry name" value="UBQ-conj_enz_E2-bd_prot"/>
</dbReference>
<accession>F8PKW0</accession>
<dbReference type="GO" id="GO:0031624">
    <property type="term" value="F:ubiquitin conjugating enzyme binding"/>
    <property type="evidence" value="ECO:0007669"/>
    <property type="project" value="TreeGrafter"/>
</dbReference>
<proteinExistence type="predicted"/>
<evidence type="ECO:0000256" key="1">
    <source>
        <dbReference type="SAM" id="MobiDB-lite"/>
    </source>
</evidence>
<dbReference type="GO" id="GO:0005829">
    <property type="term" value="C:cytosol"/>
    <property type="evidence" value="ECO:0007669"/>
    <property type="project" value="TreeGrafter"/>
</dbReference>
<dbReference type="GO" id="GO:0005634">
    <property type="term" value="C:nucleus"/>
    <property type="evidence" value="ECO:0007669"/>
    <property type="project" value="TreeGrafter"/>
</dbReference>
<gene>
    <name evidence="2" type="ORF">SERLA73DRAFT_119530</name>
</gene>
<dbReference type="GO" id="GO:0000209">
    <property type="term" value="P:protein polyubiquitination"/>
    <property type="evidence" value="ECO:0007669"/>
    <property type="project" value="TreeGrafter"/>
</dbReference>
<dbReference type="OrthoDB" id="66510at2759"/>
<evidence type="ECO:0000313" key="2">
    <source>
        <dbReference type="EMBL" id="EGO03919.1"/>
    </source>
</evidence>
<dbReference type="PANTHER" id="PTHR31531">
    <property type="entry name" value="E3 UBIQUITIN-PROTEIN LIGASE E3D FAMILY MEMBER"/>
    <property type="match status" value="1"/>
</dbReference>
<dbReference type="GO" id="GO:0061630">
    <property type="term" value="F:ubiquitin protein ligase activity"/>
    <property type="evidence" value="ECO:0007669"/>
    <property type="project" value="TreeGrafter"/>
</dbReference>
<reference evidence="3" key="1">
    <citation type="journal article" date="2011" name="Science">
        <title>The plant cell wall-decomposing machinery underlies the functional diversity of forest fungi.</title>
        <authorList>
            <person name="Eastwood D.C."/>
            <person name="Floudas D."/>
            <person name="Binder M."/>
            <person name="Majcherczyk A."/>
            <person name="Schneider P."/>
            <person name="Aerts A."/>
            <person name="Asiegbu F.O."/>
            <person name="Baker S.E."/>
            <person name="Barry K."/>
            <person name="Bendiksby M."/>
            <person name="Blumentritt M."/>
            <person name="Coutinho P.M."/>
            <person name="Cullen D."/>
            <person name="de Vries R.P."/>
            <person name="Gathman A."/>
            <person name="Goodell B."/>
            <person name="Henrissat B."/>
            <person name="Ihrmark K."/>
            <person name="Kauserud H."/>
            <person name="Kohler A."/>
            <person name="LaButti K."/>
            <person name="Lapidus A."/>
            <person name="Lavin J.L."/>
            <person name="Lee Y.-H."/>
            <person name="Lindquist E."/>
            <person name="Lilly W."/>
            <person name="Lucas S."/>
            <person name="Morin E."/>
            <person name="Murat C."/>
            <person name="Oguiza J.A."/>
            <person name="Park J."/>
            <person name="Pisabarro A.G."/>
            <person name="Riley R."/>
            <person name="Rosling A."/>
            <person name="Salamov A."/>
            <person name="Schmidt O."/>
            <person name="Schmutz J."/>
            <person name="Skrede I."/>
            <person name="Stenlid J."/>
            <person name="Wiebenga A."/>
            <person name="Xie X."/>
            <person name="Kuees U."/>
            <person name="Hibbett D.S."/>
            <person name="Hoffmeister D."/>
            <person name="Hoegberg N."/>
            <person name="Martin F."/>
            <person name="Grigoriev I.V."/>
            <person name="Watkinson S.C."/>
        </authorList>
    </citation>
    <scope>NUCLEOTIDE SEQUENCE [LARGE SCALE GENOMIC DNA]</scope>
    <source>
        <strain evidence="3">strain S7.3</strain>
    </source>
</reference>
<dbReference type="Pfam" id="PF09814">
    <property type="entry name" value="HECT_2"/>
    <property type="match status" value="1"/>
</dbReference>
<feature type="region of interest" description="Disordered" evidence="1">
    <location>
        <begin position="362"/>
        <end position="417"/>
    </location>
</feature>
<dbReference type="HOGENOM" id="CLU_303505_0_0_1"/>
<dbReference type="GO" id="GO:0006513">
    <property type="term" value="P:protein monoubiquitination"/>
    <property type="evidence" value="ECO:0007669"/>
    <property type="project" value="TreeGrafter"/>
</dbReference>
<dbReference type="GO" id="GO:0000151">
    <property type="term" value="C:ubiquitin ligase complex"/>
    <property type="evidence" value="ECO:0007669"/>
    <property type="project" value="TreeGrafter"/>
</dbReference>
<dbReference type="STRING" id="936435.F8PKW0"/>
<protein>
    <recommendedName>
        <fullName evidence="4">HECT domain-containing protein</fullName>
    </recommendedName>
</protein>
<dbReference type="InParanoid" id="F8PKW0"/>
<organism evidence="3">
    <name type="scientific">Serpula lacrymans var. lacrymans (strain S7.3)</name>
    <name type="common">Dry rot fungus</name>
    <dbReference type="NCBI Taxonomy" id="936435"/>
    <lineage>
        <taxon>Eukaryota</taxon>
        <taxon>Fungi</taxon>
        <taxon>Dikarya</taxon>
        <taxon>Basidiomycota</taxon>
        <taxon>Agaricomycotina</taxon>
        <taxon>Agaricomycetes</taxon>
        <taxon>Agaricomycetidae</taxon>
        <taxon>Boletales</taxon>
        <taxon>Coniophorineae</taxon>
        <taxon>Serpulaceae</taxon>
        <taxon>Serpula</taxon>
    </lineage>
</organism>
<dbReference type="AlphaFoldDB" id="F8PKW0"/>